<accession>A0A6N4TK56</accession>
<evidence type="ECO:0000313" key="1">
    <source>
        <dbReference type="EMBL" id="BBK23420.1"/>
    </source>
</evidence>
<evidence type="ECO:0000313" key="2">
    <source>
        <dbReference type="Proteomes" id="UP000464754"/>
    </source>
</evidence>
<keyword evidence="2" id="KW-1185">Reference proteome</keyword>
<dbReference type="GO" id="GO:0005829">
    <property type="term" value="C:cytosol"/>
    <property type="evidence" value="ECO:0007669"/>
    <property type="project" value="TreeGrafter"/>
</dbReference>
<dbReference type="EMBL" id="AP019695">
    <property type="protein sequence ID" value="BBK23420.1"/>
    <property type="molecule type" value="Genomic_DNA"/>
</dbReference>
<reference evidence="2" key="1">
    <citation type="submission" date="2019-05" db="EMBL/GenBank/DDBJ databases">
        <title>Complete genome sequencing of Absiella argi strain JCM 30884.</title>
        <authorList>
            <person name="Sakamoto M."/>
            <person name="Murakami T."/>
            <person name="Mori H."/>
        </authorList>
    </citation>
    <scope>NUCLEOTIDE SEQUENCE [LARGE SCALE GENOMIC DNA]</scope>
    <source>
        <strain evidence="2">JCM 30884</strain>
    </source>
</reference>
<dbReference type="SUPFAM" id="SSF56784">
    <property type="entry name" value="HAD-like"/>
    <property type="match status" value="1"/>
</dbReference>
<dbReference type="InterPro" id="IPR023214">
    <property type="entry name" value="HAD_sf"/>
</dbReference>
<sequence length="187" mass="21830">MQGIFQKENTDKALKYGIYRHLPTYEKIIRNLVSFWYKKMIVNRSQEDFEYMLSHFVFNADINQIKDEIVKVNILELDKEKYNEKDKYIAQFEQLHNNSFSPSMLEITVKGVTKKDAILKLMSINNWKADDIYTFGDGDNDSDMLAYFQHSFAPSNASKKAKKSAKYIIGECSTDSVVKQIKLLLNK</sequence>
<dbReference type="KEGG" id="aarg:Aargi30884_23230"/>
<dbReference type="RefSeq" id="WP_163052302.1">
    <property type="nucleotide sequence ID" value="NZ_AP019695.1"/>
</dbReference>
<dbReference type="AlphaFoldDB" id="A0A6N4TK56"/>
<dbReference type="PANTHER" id="PTHR10000">
    <property type="entry name" value="PHOSPHOSERINE PHOSPHATASE"/>
    <property type="match status" value="1"/>
</dbReference>
<dbReference type="Gene3D" id="3.30.1240.10">
    <property type="match status" value="1"/>
</dbReference>
<organism evidence="1 2">
    <name type="scientific">Amedibacterium intestinale</name>
    <dbReference type="NCBI Taxonomy" id="2583452"/>
    <lineage>
        <taxon>Bacteria</taxon>
        <taxon>Bacillati</taxon>
        <taxon>Bacillota</taxon>
        <taxon>Erysipelotrichia</taxon>
        <taxon>Erysipelotrichales</taxon>
        <taxon>Erysipelotrichaceae</taxon>
        <taxon>Amedibacterium</taxon>
    </lineage>
</organism>
<dbReference type="PANTHER" id="PTHR10000:SF8">
    <property type="entry name" value="HAD SUPERFAMILY HYDROLASE-LIKE, TYPE 3"/>
    <property type="match status" value="1"/>
</dbReference>
<evidence type="ECO:0008006" key="3">
    <source>
        <dbReference type="Google" id="ProtNLM"/>
    </source>
</evidence>
<dbReference type="Pfam" id="PF08282">
    <property type="entry name" value="Hydrolase_3"/>
    <property type="match status" value="1"/>
</dbReference>
<dbReference type="InterPro" id="IPR036412">
    <property type="entry name" value="HAD-like_sf"/>
</dbReference>
<protein>
    <recommendedName>
        <fullName evidence="3">Hydrolase</fullName>
    </recommendedName>
</protein>
<dbReference type="Gene3D" id="3.40.50.1000">
    <property type="entry name" value="HAD superfamily/HAD-like"/>
    <property type="match status" value="1"/>
</dbReference>
<gene>
    <name evidence="1" type="ORF">Aargi30884_23230</name>
</gene>
<proteinExistence type="predicted"/>
<dbReference type="GO" id="GO:0000287">
    <property type="term" value="F:magnesium ion binding"/>
    <property type="evidence" value="ECO:0007669"/>
    <property type="project" value="TreeGrafter"/>
</dbReference>
<dbReference type="Proteomes" id="UP000464754">
    <property type="component" value="Chromosome"/>
</dbReference>
<dbReference type="GO" id="GO:0016791">
    <property type="term" value="F:phosphatase activity"/>
    <property type="evidence" value="ECO:0007669"/>
    <property type="project" value="TreeGrafter"/>
</dbReference>
<name>A0A6N4TK56_9FIRM</name>